<reference evidence="1" key="1">
    <citation type="submission" date="2021-04" db="EMBL/GenBank/DDBJ databases">
        <title>Genome sequence of Woronichinia naegeliana from Washington state freshwater lake bloom.</title>
        <authorList>
            <person name="Dreher T.W."/>
        </authorList>
    </citation>
    <scope>NUCLEOTIDE SEQUENCE</scope>
    <source>
        <strain evidence="1">WA131</strain>
    </source>
</reference>
<organism evidence="1">
    <name type="scientific">Woronichinia naegeliana WA131</name>
    <dbReference type="NCBI Taxonomy" id="2824559"/>
    <lineage>
        <taxon>Bacteria</taxon>
        <taxon>Bacillati</taxon>
        <taxon>Cyanobacteriota</taxon>
        <taxon>Cyanophyceae</taxon>
        <taxon>Synechococcales</taxon>
        <taxon>Coelosphaeriaceae</taxon>
        <taxon>Woronichinia</taxon>
    </lineage>
</organism>
<gene>
    <name evidence="1" type="ORF">KA717_11090</name>
</gene>
<protein>
    <submittedName>
        <fullName evidence="1">Uncharacterized protein</fullName>
    </submittedName>
</protein>
<dbReference type="EMBL" id="CP073041">
    <property type="protein sequence ID" value="UXE63154.1"/>
    <property type="molecule type" value="Genomic_DNA"/>
</dbReference>
<dbReference type="AlphaFoldDB" id="A0A977L0A7"/>
<dbReference type="KEGG" id="wna:KA717_11090"/>
<dbReference type="Proteomes" id="UP001065613">
    <property type="component" value="Chromosome"/>
</dbReference>
<evidence type="ECO:0000313" key="1">
    <source>
        <dbReference type="EMBL" id="UXE63154.1"/>
    </source>
</evidence>
<sequence>MLKLDQPTSGQLFSLNTPVTFSGTAKPEVTKIKATIGPGGPFAIAELTDVANTWTFTQTFRNPGKDRPVTLQPFNSQNQPLKDLTFTITITIE</sequence>
<name>A0A977L0A7_9CYAN</name>
<proteinExistence type="predicted"/>
<accession>A0A977L0A7</accession>